<evidence type="ECO:0000313" key="1">
    <source>
        <dbReference type="EMBL" id="KIY67039.1"/>
    </source>
</evidence>
<dbReference type="STRING" id="1314674.A0A0D7BA53"/>
<proteinExistence type="predicted"/>
<dbReference type="AlphaFoldDB" id="A0A0D7BA53"/>
<name>A0A0D7BA53_9AGAR</name>
<protein>
    <submittedName>
        <fullName evidence="1">Uncharacterized protein</fullName>
    </submittedName>
</protein>
<evidence type="ECO:0000313" key="2">
    <source>
        <dbReference type="Proteomes" id="UP000054007"/>
    </source>
</evidence>
<dbReference type="OrthoDB" id="2934473at2759"/>
<accession>A0A0D7BA53</accession>
<sequence length="284" mass="31726">MVLPTVEIAESLTHPFVDFIDAVLPYVRGEQPAKASDLWKNVVTAANKLLPFRERAPGRAHLRVNPVFTSARPDTATSVVRSLIIHRGITFNSPKELDHPGLFTRRQDWYSFRGDGGDTDEALFCDRRAYGQPNDRSSKHFETYWRAGDIISRYLNAPTPPSFVETLSFVRTNGPLEGFALPSFGPLSTLLLVEDMVYAGLVSWPSVEEFGAVVAELGKGATDALVMLGLISHEASQAEIAGAFVQTYRYANNLPDNFNVLEMGFDMFMLEHALCKYKRCYAWL</sequence>
<organism evidence="1 2">
    <name type="scientific">Cylindrobasidium torrendii FP15055 ss-10</name>
    <dbReference type="NCBI Taxonomy" id="1314674"/>
    <lineage>
        <taxon>Eukaryota</taxon>
        <taxon>Fungi</taxon>
        <taxon>Dikarya</taxon>
        <taxon>Basidiomycota</taxon>
        <taxon>Agaricomycotina</taxon>
        <taxon>Agaricomycetes</taxon>
        <taxon>Agaricomycetidae</taxon>
        <taxon>Agaricales</taxon>
        <taxon>Marasmiineae</taxon>
        <taxon>Physalacriaceae</taxon>
        <taxon>Cylindrobasidium</taxon>
    </lineage>
</organism>
<gene>
    <name evidence="1" type="ORF">CYLTODRAFT_353996</name>
</gene>
<reference evidence="1 2" key="1">
    <citation type="journal article" date="2015" name="Fungal Genet. Biol.">
        <title>Evolution of novel wood decay mechanisms in Agaricales revealed by the genome sequences of Fistulina hepatica and Cylindrobasidium torrendii.</title>
        <authorList>
            <person name="Floudas D."/>
            <person name="Held B.W."/>
            <person name="Riley R."/>
            <person name="Nagy L.G."/>
            <person name="Koehler G."/>
            <person name="Ransdell A.S."/>
            <person name="Younus H."/>
            <person name="Chow J."/>
            <person name="Chiniquy J."/>
            <person name="Lipzen A."/>
            <person name="Tritt A."/>
            <person name="Sun H."/>
            <person name="Haridas S."/>
            <person name="LaButti K."/>
            <person name="Ohm R.A."/>
            <person name="Kues U."/>
            <person name="Blanchette R.A."/>
            <person name="Grigoriev I.V."/>
            <person name="Minto R.E."/>
            <person name="Hibbett D.S."/>
        </authorList>
    </citation>
    <scope>NUCLEOTIDE SEQUENCE [LARGE SCALE GENOMIC DNA]</scope>
    <source>
        <strain evidence="1 2">FP15055 ss-10</strain>
    </source>
</reference>
<dbReference type="EMBL" id="KN880536">
    <property type="protein sequence ID" value="KIY67039.1"/>
    <property type="molecule type" value="Genomic_DNA"/>
</dbReference>
<keyword evidence="2" id="KW-1185">Reference proteome</keyword>
<dbReference type="Proteomes" id="UP000054007">
    <property type="component" value="Unassembled WGS sequence"/>
</dbReference>